<evidence type="ECO:0000256" key="1">
    <source>
        <dbReference type="ARBA" id="ARBA00004167"/>
    </source>
</evidence>
<comment type="caution">
    <text evidence="8">The sequence shown here is derived from an EMBL/GenBank/DDBJ whole genome shotgun (WGS) entry which is preliminary data.</text>
</comment>
<evidence type="ECO:0000256" key="5">
    <source>
        <dbReference type="ARBA" id="ARBA00022989"/>
    </source>
</evidence>
<comment type="subcellular location">
    <subcellularLocation>
        <location evidence="1">Membrane</location>
        <topology evidence="1">Single-pass membrane protein</topology>
    </subcellularLocation>
</comment>
<dbReference type="InterPro" id="IPR001128">
    <property type="entry name" value="Cyt_P450"/>
</dbReference>
<evidence type="ECO:0000256" key="2">
    <source>
        <dbReference type="ARBA" id="ARBA00010617"/>
    </source>
</evidence>
<keyword evidence="6 7" id="KW-0408">Iron</keyword>
<evidence type="ECO:0000256" key="6">
    <source>
        <dbReference type="ARBA" id="ARBA00023004"/>
    </source>
</evidence>
<evidence type="ECO:0000256" key="4">
    <source>
        <dbReference type="ARBA" id="ARBA00022723"/>
    </source>
</evidence>
<dbReference type="CDD" id="cd11043">
    <property type="entry name" value="CYP90-like"/>
    <property type="match status" value="1"/>
</dbReference>
<dbReference type="PANTHER" id="PTHR24286">
    <property type="entry name" value="CYTOCHROME P450 26"/>
    <property type="match status" value="1"/>
</dbReference>
<keyword evidence="5" id="KW-0472">Membrane</keyword>
<evidence type="ECO:0000313" key="8">
    <source>
        <dbReference type="EMBL" id="KAJ9189015.1"/>
    </source>
</evidence>
<dbReference type="Pfam" id="PF00067">
    <property type="entry name" value="p450"/>
    <property type="match status" value="1"/>
</dbReference>
<dbReference type="Proteomes" id="UP001174677">
    <property type="component" value="Chromosome 1"/>
</dbReference>
<dbReference type="InterPro" id="IPR002401">
    <property type="entry name" value="Cyt_P450_E_grp-I"/>
</dbReference>
<dbReference type="PROSITE" id="PS00086">
    <property type="entry name" value="CYTOCHROME_P450"/>
    <property type="match status" value="1"/>
</dbReference>
<comment type="similarity">
    <text evidence="2 7">Belongs to the cytochrome P450 family.</text>
</comment>
<evidence type="ECO:0000313" key="9">
    <source>
        <dbReference type="Proteomes" id="UP001174677"/>
    </source>
</evidence>
<accession>A0ABQ9NAQ3</accession>
<evidence type="ECO:0000256" key="7">
    <source>
        <dbReference type="RuleBase" id="RU000461"/>
    </source>
</evidence>
<dbReference type="PANTHER" id="PTHR24286:SF356">
    <property type="entry name" value="ENT-KAURENOIC ACID OXIDASE 2"/>
    <property type="match status" value="1"/>
</dbReference>
<protein>
    <recommendedName>
        <fullName evidence="10">Ent-kaurenoic acid oxidase</fullName>
    </recommendedName>
</protein>
<dbReference type="Gene3D" id="1.10.630.10">
    <property type="entry name" value="Cytochrome P450"/>
    <property type="match status" value="1"/>
</dbReference>
<keyword evidence="7" id="KW-0503">Monooxygenase</keyword>
<evidence type="ECO:0008006" key="10">
    <source>
        <dbReference type="Google" id="ProtNLM"/>
    </source>
</evidence>
<name>A0ABQ9NAQ3_HEVBR</name>
<keyword evidence="7" id="KW-0349">Heme</keyword>
<keyword evidence="4 7" id="KW-0479">Metal-binding</keyword>
<keyword evidence="3" id="KW-0812">Transmembrane</keyword>
<organism evidence="8 9">
    <name type="scientific">Hevea brasiliensis</name>
    <name type="common">Para rubber tree</name>
    <name type="synonym">Siphonia brasiliensis</name>
    <dbReference type="NCBI Taxonomy" id="3981"/>
    <lineage>
        <taxon>Eukaryota</taxon>
        <taxon>Viridiplantae</taxon>
        <taxon>Streptophyta</taxon>
        <taxon>Embryophyta</taxon>
        <taxon>Tracheophyta</taxon>
        <taxon>Spermatophyta</taxon>
        <taxon>Magnoliopsida</taxon>
        <taxon>eudicotyledons</taxon>
        <taxon>Gunneridae</taxon>
        <taxon>Pentapetalae</taxon>
        <taxon>rosids</taxon>
        <taxon>fabids</taxon>
        <taxon>Malpighiales</taxon>
        <taxon>Euphorbiaceae</taxon>
        <taxon>Crotonoideae</taxon>
        <taxon>Micrandreae</taxon>
        <taxon>Hevea</taxon>
    </lineage>
</organism>
<reference evidence="8" key="1">
    <citation type="journal article" date="2023" name="Plant Biotechnol. J.">
        <title>Chromosome-level wild Hevea brasiliensis genome provides new tools for genomic-assisted breeding and valuable loci to elevate rubber yield.</title>
        <authorList>
            <person name="Cheng H."/>
            <person name="Song X."/>
            <person name="Hu Y."/>
            <person name="Wu T."/>
            <person name="Yang Q."/>
            <person name="An Z."/>
            <person name="Feng S."/>
            <person name="Deng Z."/>
            <person name="Wu W."/>
            <person name="Zeng X."/>
            <person name="Tu M."/>
            <person name="Wang X."/>
            <person name="Huang H."/>
        </authorList>
    </citation>
    <scope>NUCLEOTIDE SEQUENCE</scope>
    <source>
        <strain evidence="8">MT/VB/25A 57/8</strain>
    </source>
</reference>
<dbReference type="PRINTS" id="PR00385">
    <property type="entry name" value="P450"/>
</dbReference>
<keyword evidence="9" id="KW-1185">Reference proteome</keyword>
<proteinExistence type="inferred from homology"/>
<dbReference type="PRINTS" id="PR00463">
    <property type="entry name" value="EP450I"/>
</dbReference>
<dbReference type="InterPro" id="IPR036396">
    <property type="entry name" value="Cyt_P450_sf"/>
</dbReference>
<keyword evidence="7" id="KW-0560">Oxidoreductase</keyword>
<keyword evidence="5" id="KW-1133">Transmembrane helix</keyword>
<evidence type="ECO:0000256" key="3">
    <source>
        <dbReference type="ARBA" id="ARBA00022692"/>
    </source>
</evidence>
<dbReference type="EMBL" id="JARPOI010000001">
    <property type="protein sequence ID" value="KAJ9189015.1"/>
    <property type="molecule type" value="Genomic_DNA"/>
</dbReference>
<gene>
    <name evidence="8" type="ORF">P3X46_000358</name>
</gene>
<sequence length="496" mass="57061">MDLGSSWVILICVVGALVALKRVLQRANWWLYEAKLGELQYALPPGDLGWPFIGNMWSFLKAFKSTDPDSFMRSITTRYGRCGIYKGFMFGKPSVFVTSPEACRRVLNDDEAFQPGWPKSTMELIGNKSFIGISYEEHKRLRRLTAAPVNGHEALSVYVNYIEEIVISALEKWSTMGEIEFLTQLRKLTFRIIMYIFLGSESEPVMEALEREYTALNYGVRAMAVNLPGFAYHKALKARKNLVAALQSAIDERRKQRKENISSKKKDMMDALIDVQDENGRKLDDEEIIDVLLMYLNAGHESSGHTAMWAAVFLERHPEFLKRAKEEQEEIIRRRPPTQKGLTLKEIREMNYLSNVIDETLRLVTFSLTVFREAKVDVKLNGYIIPKGWKVLVWFRSVHLDPEIYPNPTEFNPSRWDNFTPKAGSFLPFGAGSRLCPGNDLAKLEISIFLHHFLLNYELERLNPECSLMYLPHSRPKDNCVAKVKKIPYSTVKKQE</sequence>
<dbReference type="InterPro" id="IPR017972">
    <property type="entry name" value="Cyt_P450_CS"/>
</dbReference>
<dbReference type="SUPFAM" id="SSF48264">
    <property type="entry name" value="Cytochrome P450"/>
    <property type="match status" value="1"/>
</dbReference>